<dbReference type="RefSeq" id="WP_144593300.1">
    <property type="nucleotide sequence ID" value="NZ_VJWX01000717.1"/>
</dbReference>
<dbReference type="InterPro" id="IPR045536">
    <property type="entry name" value="DUF6431"/>
</dbReference>
<dbReference type="EMBL" id="VJWX01000717">
    <property type="protein sequence ID" value="TVT17563.1"/>
    <property type="molecule type" value="Genomic_DNA"/>
</dbReference>
<feature type="domain" description="DUF6431" evidence="1">
    <location>
        <begin position="23"/>
        <end position="92"/>
    </location>
</feature>
<reference evidence="2 3" key="1">
    <citation type="submission" date="2019-07" db="EMBL/GenBank/DDBJ databases">
        <authorList>
            <person name="Duangmal K."/>
            <person name="Teo W.F.A."/>
        </authorList>
    </citation>
    <scope>NUCLEOTIDE SEQUENCE [LARGE SCALE GENOMIC DNA]</scope>
    <source>
        <strain evidence="2 3">TBRC 6029</strain>
    </source>
</reference>
<dbReference type="Pfam" id="PF20020">
    <property type="entry name" value="DUF6431"/>
    <property type="match status" value="1"/>
</dbReference>
<evidence type="ECO:0000313" key="3">
    <source>
        <dbReference type="Proteomes" id="UP000320011"/>
    </source>
</evidence>
<dbReference type="Proteomes" id="UP000320011">
    <property type="component" value="Unassembled WGS sequence"/>
</dbReference>
<sequence length="143" mass="16068">MLITRSTTRSPVLTWLREGRLRCPGCHGPLRPWGYARVRTVRFARAPARLLRPRRLRCRGCGSTHVVLPDWVLPRRAYAAPVVKQALAGRSAGHGHRAVAARLRIPAPTVRDWFRLPDHYSEWATCRGHFAVSTGLLSAVYVG</sequence>
<keyword evidence="3" id="KW-1185">Reference proteome</keyword>
<protein>
    <recommendedName>
        <fullName evidence="1">DUF6431 domain-containing protein</fullName>
    </recommendedName>
</protein>
<gene>
    <name evidence="2" type="ORF">FNH05_35960</name>
</gene>
<proteinExistence type="predicted"/>
<accession>A0A557ZZX0</accession>
<name>A0A557ZZX0_9PSEU</name>
<dbReference type="AlphaFoldDB" id="A0A557ZZX0"/>
<comment type="caution">
    <text evidence="2">The sequence shown here is derived from an EMBL/GenBank/DDBJ whole genome shotgun (WGS) entry which is preliminary data.</text>
</comment>
<evidence type="ECO:0000259" key="1">
    <source>
        <dbReference type="Pfam" id="PF20020"/>
    </source>
</evidence>
<evidence type="ECO:0000313" key="2">
    <source>
        <dbReference type="EMBL" id="TVT17563.1"/>
    </source>
</evidence>
<dbReference type="OrthoDB" id="3694837at2"/>
<organism evidence="2 3">
    <name type="scientific">Amycolatopsis rhizosphaerae</name>
    <dbReference type="NCBI Taxonomy" id="2053003"/>
    <lineage>
        <taxon>Bacteria</taxon>
        <taxon>Bacillati</taxon>
        <taxon>Actinomycetota</taxon>
        <taxon>Actinomycetes</taxon>
        <taxon>Pseudonocardiales</taxon>
        <taxon>Pseudonocardiaceae</taxon>
        <taxon>Amycolatopsis</taxon>
    </lineage>
</organism>
<reference evidence="2 3" key="2">
    <citation type="submission" date="2019-08" db="EMBL/GenBank/DDBJ databases">
        <title>Amycolatopsis acidicola sp. nov., isolated from peat swamp forest soil.</title>
        <authorList>
            <person name="Srisuk N."/>
        </authorList>
    </citation>
    <scope>NUCLEOTIDE SEQUENCE [LARGE SCALE GENOMIC DNA]</scope>
    <source>
        <strain evidence="2 3">TBRC 6029</strain>
    </source>
</reference>